<dbReference type="PROSITE" id="PS50089">
    <property type="entry name" value="ZF_RING_2"/>
    <property type="match status" value="1"/>
</dbReference>
<feature type="region of interest" description="Disordered" evidence="5">
    <location>
        <begin position="120"/>
        <end position="156"/>
    </location>
</feature>
<organism evidence="8 9">
    <name type="scientific">Monodon monoceros</name>
    <name type="common">Narwhal</name>
    <name type="synonym">Ceratodon monodon</name>
    <dbReference type="NCBI Taxonomy" id="40151"/>
    <lineage>
        <taxon>Eukaryota</taxon>
        <taxon>Metazoa</taxon>
        <taxon>Chordata</taxon>
        <taxon>Craniata</taxon>
        <taxon>Vertebrata</taxon>
        <taxon>Euteleostomi</taxon>
        <taxon>Mammalia</taxon>
        <taxon>Eutheria</taxon>
        <taxon>Laurasiatheria</taxon>
        <taxon>Artiodactyla</taxon>
        <taxon>Whippomorpha</taxon>
        <taxon>Cetacea</taxon>
        <taxon>Odontoceti</taxon>
        <taxon>Monodontidae</taxon>
        <taxon>Monodon</taxon>
    </lineage>
</organism>
<evidence type="ECO:0000256" key="3">
    <source>
        <dbReference type="ARBA" id="ARBA00022833"/>
    </source>
</evidence>
<dbReference type="PANTHER" id="PTHR46016:SF1">
    <property type="entry name" value="RING-TYPE DOMAIN-CONTAINING PROTEIN"/>
    <property type="match status" value="1"/>
</dbReference>
<evidence type="ECO:0000259" key="7">
    <source>
        <dbReference type="PROSITE" id="PS50106"/>
    </source>
</evidence>
<keyword evidence="1" id="KW-0479">Metal-binding</keyword>
<proteinExistence type="predicted"/>
<dbReference type="Gene3D" id="3.30.40.10">
    <property type="entry name" value="Zinc/RING finger domain, C3HC4 (zinc finger)"/>
    <property type="match status" value="1"/>
</dbReference>
<gene>
    <name evidence="8" type="ORF">EI555_011133</name>
</gene>
<evidence type="ECO:0000313" key="8">
    <source>
        <dbReference type="EMBL" id="TKC44813.1"/>
    </source>
</evidence>
<evidence type="ECO:0000256" key="2">
    <source>
        <dbReference type="ARBA" id="ARBA00022771"/>
    </source>
</evidence>
<evidence type="ECO:0000313" key="9">
    <source>
        <dbReference type="Proteomes" id="UP000308365"/>
    </source>
</evidence>
<dbReference type="EMBL" id="RWIC01000368">
    <property type="protein sequence ID" value="TKC44813.1"/>
    <property type="molecule type" value="Genomic_DNA"/>
</dbReference>
<feature type="domain" description="RING-type" evidence="6">
    <location>
        <begin position="18"/>
        <end position="54"/>
    </location>
</feature>
<dbReference type="InterPro" id="IPR013083">
    <property type="entry name" value="Znf_RING/FYVE/PHD"/>
</dbReference>
<evidence type="ECO:0008006" key="10">
    <source>
        <dbReference type="Google" id="ProtNLM"/>
    </source>
</evidence>
<dbReference type="PROSITE" id="PS00518">
    <property type="entry name" value="ZF_RING_1"/>
    <property type="match status" value="1"/>
</dbReference>
<dbReference type="AlphaFoldDB" id="A0A4U1F628"/>
<feature type="compositionally biased region" description="Gly residues" evidence="5">
    <location>
        <begin position="121"/>
        <end position="154"/>
    </location>
</feature>
<evidence type="ECO:0000256" key="4">
    <source>
        <dbReference type="PROSITE-ProRule" id="PRU00175"/>
    </source>
</evidence>
<dbReference type="Gene3D" id="2.30.42.10">
    <property type="match status" value="1"/>
</dbReference>
<dbReference type="CDD" id="cd16719">
    <property type="entry name" value="RING-HC_LNX4"/>
    <property type="match status" value="1"/>
</dbReference>
<dbReference type="SUPFAM" id="SSF50156">
    <property type="entry name" value="PDZ domain-like"/>
    <property type="match status" value="1"/>
</dbReference>
<feature type="domain" description="PDZ" evidence="7">
    <location>
        <begin position="220"/>
        <end position="280"/>
    </location>
</feature>
<dbReference type="Pfam" id="PF00595">
    <property type="entry name" value="PDZ"/>
    <property type="match status" value="1"/>
</dbReference>
<evidence type="ECO:0000256" key="5">
    <source>
        <dbReference type="SAM" id="MobiDB-lite"/>
    </source>
</evidence>
<dbReference type="InterPro" id="IPR017907">
    <property type="entry name" value="Znf_RING_CS"/>
</dbReference>
<keyword evidence="3" id="KW-0862">Zinc</keyword>
<dbReference type="GO" id="GO:0008270">
    <property type="term" value="F:zinc ion binding"/>
    <property type="evidence" value="ECO:0007669"/>
    <property type="project" value="UniProtKB-KW"/>
</dbReference>
<dbReference type="InterPro" id="IPR001478">
    <property type="entry name" value="PDZ"/>
</dbReference>
<evidence type="ECO:0000259" key="6">
    <source>
        <dbReference type="PROSITE" id="PS50089"/>
    </source>
</evidence>
<reference evidence="9" key="1">
    <citation type="journal article" date="2019" name="IScience">
        <title>Narwhal Genome Reveals Long-Term Low Genetic Diversity despite Current Large Abundance Size.</title>
        <authorList>
            <person name="Westbury M.V."/>
            <person name="Petersen B."/>
            <person name="Garde E."/>
            <person name="Heide-Jorgensen M.P."/>
            <person name="Lorenzen E.D."/>
        </authorList>
    </citation>
    <scope>NUCLEOTIDE SEQUENCE [LARGE SCALE GENOMIC DNA]</scope>
</reference>
<comment type="caution">
    <text evidence="8">The sequence shown here is derived from an EMBL/GenBank/DDBJ whole genome shotgun (WGS) entry which is preliminary data.</text>
</comment>
<dbReference type="InterPro" id="IPR051438">
    <property type="entry name" value="RNF_E3_ubiq-protein_ligase"/>
</dbReference>
<dbReference type="Proteomes" id="UP000308365">
    <property type="component" value="Unassembled WGS sequence"/>
</dbReference>
<dbReference type="SUPFAM" id="SSF57850">
    <property type="entry name" value="RING/U-box"/>
    <property type="match status" value="1"/>
</dbReference>
<dbReference type="GO" id="GO:0006511">
    <property type="term" value="P:ubiquitin-dependent protein catabolic process"/>
    <property type="evidence" value="ECO:0007669"/>
    <property type="project" value="TreeGrafter"/>
</dbReference>
<dbReference type="SMART" id="SM00504">
    <property type="entry name" value="Ubox"/>
    <property type="match status" value="1"/>
</dbReference>
<dbReference type="GO" id="GO:0061630">
    <property type="term" value="F:ubiquitin protein ligase activity"/>
    <property type="evidence" value="ECO:0007669"/>
    <property type="project" value="TreeGrafter"/>
</dbReference>
<dbReference type="InterPro" id="IPR003613">
    <property type="entry name" value="Ubox_domain"/>
</dbReference>
<dbReference type="InterPro" id="IPR036034">
    <property type="entry name" value="PDZ_sf"/>
</dbReference>
<protein>
    <recommendedName>
        <fullName evidence="10">RING-type domain-containing protein</fullName>
    </recommendedName>
</protein>
<name>A0A4U1F628_MONMO</name>
<evidence type="ECO:0000256" key="1">
    <source>
        <dbReference type="ARBA" id="ARBA00022723"/>
    </source>
</evidence>
<dbReference type="FunFam" id="3.30.40.10:FF:000214">
    <property type="entry name" value="E3 ubiquitin-protein ligase PDZRN3 isoform X1"/>
    <property type="match status" value="1"/>
</dbReference>
<dbReference type="GO" id="GO:0000209">
    <property type="term" value="P:protein polyubiquitination"/>
    <property type="evidence" value="ECO:0007669"/>
    <property type="project" value="TreeGrafter"/>
</dbReference>
<dbReference type="InterPro" id="IPR001841">
    <property type="entry name" value="Znf_RING"/>
</dbReference>
<sequence length="280" mass="30961">MGFALERFAEAVDPDFQCRLCGQVLEEPLCTPCGHVFCARCLLPWAARRRRCPLQCQPLAPGDLYRVLPLRSLVQKLRTQCDYRARDCGHSVGLRELAAHVELCDFGPARRRRRGCVSGPCGRGGGDASARGGCGSAPGVHRGGTPGVRGGSGRAPGPQVLAWRRREKALLAQLWALQEEVLLTARRYQKKFTQYMAHVRNFARDPGGGRGRDGEHKPFTIVLERENDTLGFNIIGGRPNQDNQEETPMEGIYVSKILENGPADRADGLEIHDKIIEVRQ</sequence>
<accession>A0A4U1F628</accession>
<dbReference type="PANTHER" id="PTHR46016">
    <property type="entry name" value="ZINC FINGER, RING/FYVE/PHD-TYPE"/>
    <property type="match status" value="1"/>
</dbReference>
<dbReference type="Pfam" id="PF13923">
    <property type="entry name" value="zf-C3HC4_2"/>
    <property type="match status" value="1"/>
</dbReference>
<keyword evidence="2 4" id="KW-0863">Zinc-finger</keyword>
<dbReference type="PROSITE" id="PS50106">
    <property type="entry name" value="PDZ"/>
    <property type="match status" value="1"/>
</dbReference>